<sequence>MSNKRKKEVPTNDFSHFNALLETEEESRNSISGYKFRDLEPARKNLKR</sequence>
<proteinExistence type="predicted"/>
<evidence type="ECO:0000313" key="1">
    <source>
        <dbReference type="EMBL" id="VTQ90472.1"/>
    </source>
</evidence>
<dbReference type="AlphaFoldDB" id="A0A4U9RF42"/>
<dbReference type="EMBL" id="LR590481">
    <property type="protein sequence ID" value="VTQ90472.1"/>
    <property type="molecule type" value="Genomic_DNA"/>
</dbReference>
<organism evidence="1 2">
    <name type="scientific">Hathewaya histolytica</name>
    <name type="common">Clostridium histolyticum</name>
    <dbReference type="NCBI Taxonomy" id="1498"/>
    <lineage>
        <taxon>Bacteria</taxon>
        <taxon>Bacillati</taxon>
        <taxon>Bacillota</taxon>
        <taxon>Clostridia</taxon>
        <taxon>Eubacteriales</taxon>
        <taxon>Clostridiaceae</taxon>
        <taxon>Hathewaya</taxon>
    </lineage>
</organism>
<evidence type="ECO:0000313" key="2">
    <source>
        <dbReference type="Proteomes" id="UP000308489"/>
    </source>
</evidence>
<dbReference type="Proteomes" id="UP000308489">
    <property type="component" value="Chromosome 1"/>
</dbReference>
<dbReference type="RefSeq" id="WP_171012017.1">
    <property type="nucleotide sequence ID" value="NZ_CBCRUQ010000018.1"/>
</dbReference>
<dbReference type="KEGG" id="hhw:NCTC503_01606"/>
<protein>
    <submittedName>
        <fullName evidence="1">Uncharacterized protein</fullName>
    </submittedName>
</protein>
<gene>
    <name evidence="1" type="ORF">NCTC503_01606</name>
</gene>
<accession>A0A4U9RF42</accession>
<name>A0A4U9RF42_HATHI</name>
<reference evidence="1 2" key="1">
    <citation type="submission" date="2019-05" db="EMBL/GenBank/DDBJ databases">
        <authorList>
            <consortium name="Pathogen Informatics"/>
        </authorList>
    </citation>
    <scope>NUCLEOTIDE SEQUENCE [LARGE SCALE GENOMIC DNA]</scope>
    <source>
        <strain evidence="1 2">NCTC503</strain>
    </source>
</reference>
<keyword evidence="2" id="KW-1185">Reference proteome</keyword>